<proteinExistence type="predicted"/>
<evidence type="ECO:0008006" key="3">
    <source>
        <dbReference type="Google" id="ProtNLM"/>
    </source>
</evidence>
<keyword evidence="1" id="KW-1133">Transmembrane helix</keyword>
<name>X1CXP3_9ZZZZ</name>
<feature type="transmembrane region" description="Helical" evidence="1">
    <location>
        <begin position="131"/>
        <end position="154"/>
    </location>
</feature>
<feature type="transmembrane region" description="Helical" evidence="1">
    <location>
        <begin position="50"/>
        <end position="83"/>
    </location>
</feature>
<reference evidence="2" key="1">
    <citation type="journal article" date="2014" name="Front. Microbiol.">
        <title>High frequency of phylogenetically diverse reductive dehalogenase-homologous genes in deep subseafloor sedimentary metagenomes.</title>
        <authorList>
            <person name="Kawai M."/>
            <person name="Futagami T."/>
            <person name="Toyoda A."/>
            <person name="Takaki Y."/>
            <person name="Nishi S."/>
            <person name="Hori S."/>
            <person name="Arai W."/>
            <person name="Tsubouchi T."/>
            <person name="Morono Y."/>
            <person name="Uchiyama I."/>
            <person name="Ito T."/>
            <person name="Fujiyama A."/>
            <person name="Inagaki F."/>
            <person name="Takami H."/>
        </authorList>
    </citation>
    <scope>NUCLEOTIDE SEQUENCE</scope>
    <source>
        <strain evidence="2">Expedition CK06-06</strain>
    </source>
</reference>
<keyword evidence="1" id="KW-0812">Transmembrane</keyword>
<dbReference type="EMBL" id="BART01029956">
    <property type="protein sequence ID" value="GAH12607.1"/>
    <property type="molecule type" value="Genomic_DNA"/>
</dbReference>
<sequence length="207" mass="22724">LLFICGLATFRYVTLPFRIYDGGEVLLFAAAPWAFLLLREAIERRALLSFAITLLSAAVLFLAKLTGLVVFVSITLTIIAFELVAKRRLTASIIAILAASVMAAIVFQLFWASRGALPSTGTEIQWSWRAILVPIEGVAFSGMGVGALTNWLLVHPSAPIISDASLSSYVLGPLGLGMILWIWHCLRNTRYRSMAMLKRIKMGRQTP</sequence>
<accession>X1CXP3</accession>
<feature type="transmembrane region" description="Helical" evidence="1">
    <location>
        <begin position="166"/>
        <end position="186"/>
    </location>
</feature>
<feature type="transmembrane region" description="Helical" evidence="1">
    <location>
        <begin position="89"/>
        <end position="111"/>
    </location>
</feature>
<organism evidence="2">
    <name type="scientific">marine sediment metagenome</name>
    <dbReference type="NCBI Taxonomy" id="412755"/>
    <lineage>
        <taxon>unclassified sequences</taxon>
        <taxon>metagenomes</taxon>
        <taxon>ecological metagenomes</taxon>
    </lineage>
</organism>
<dbReference type="AlphaFoldDB" id="X1CXP3"/>
<comment type="caution">
    <text evidence="2">The sequence shown here is derived from an EMBL/GenBank/DDBJ whole genome shotgun (WGS) entry which is preliminary data.</text>
</comment>
<keyword evidence="1" id="KW-0472">Membrane</keyword>
<evidence type="ECO:0000313" key="2">
    <source>
        <dbReference type="EMBL" id="GAH12607.1"/>
    </source>
</evidence>
<evidence type="ECO:0000256" key="1">
    <source>
        <dbReference type="SAM" id="Phobius"/>
    </source>
</evidence>
<gene>
    <name evidence="2" type="ORF">S01H4_52432</name>
</gene>
<feature type="transmembrane region" description="Helical" evidence="1">
    <location>
        <begin position="19"/>
        <end position="38"/>
    </location>
</feature>
<feature type="non-terminal residue" evidence="2">
    <location>
        <position position="1"/>
    </location>
</feature>
<protein>
    <recommendedName>
        <fullName evidence="3">Glycosyltransferase RgtA/B/C/D-like domain-containing protein</fullName>
    </recommendedName>
</protein>